<evidence type="ECO:0000256" key="1">
    <source>
        <dbReference type="ARBA" id="ARBA00004141"/>
    </source>
</evidence>
<organism evidence="9 10">
    <name type="scientific">Microbacterium hominis</name>
    <dbReference type="NCBI Taxonomy" id="162426"/>
    <lineage>
        <taxon>Bacteria</taxon>
        <taxon>Bacillati</taxon>
        <taxon>Actinomycetota</taxon>
        <taxon>Actinomycetes</taxon>
        <taxon>Micrococcales</taxon>
        <taxon>Microbacteriaceae</taxon>
        <taxon>Microbacterium</taxon>
    </lineage>
</organism>
<keyword evidence="3 9" id="KW-0808">Transferase</keyword>
<feature type="domain" description="Bacterial sugar transferase" evidence="8">
    <location>
        <begin position="317"/>
        <end position="504"/>
    </location>
</feature>
<evidence type="ECO:0000259" key="8">
    <source>
        <dbReference type="Pfam" id="PF02397"/>
    </source>
</evidence>
<name>A0A7D4PNI2_9MICO</name>
<dbReference type="RefSeq" id="WP_172990725.1">
    <property type="nucleotide sequence ID" value="NZ_CP054038.1"/>
</dbReference>
<feature type="transmembrane region" description="Helical" evidence="7">
    <location>
        <begin position="119"/>
        <end position="139"/>
    </location>
</feature>
<dbReference type="InterPro" id="IPR003362">
    <property type="entry name" value="Bact_transf"/>
</dbReference>
<evidence type="ECO:0000256" key="6">
    <source>
        <dbReference type="ARBA" id="ARBA00023136"/>
    </source>
</evidence>
<accession>A0A7D4PNI2</accession>
<feature type="transmembrane region" description="Helical" evidence="7">
    <location>
        <begin position="319"/>
        <end position="343"/>
    </location>
</feature>
<evidence type="ECO:0000256" key="2">
    <source>
        <dbReference type="ARBA" id="ARBA00006464"/>
    </source>
</evidence>
<dbReference type="PANTHER" id="PTHR30576">
    <property type="entry name" value="COLANIC BIOSYNTHESIS UDP-GLUCOSE LIPID CARRIER TRANSFERASE"/>
    <property type="match status" value="1"/>
</dbReference>
<dbReference type="InterPro" id="IPR017475">
    <property type="entry name" value="EPS_sugar_tfrase"/>
</dbReference>
<gene>
    <name evidence="9" type="ORF">HQM25_13595</name>
</gene>
<comment type="subcellular location">
    <subcellularLocation>
        <location evidence="1">Membrane</location>
        <topology evidence="1">Multi-pass membrane protein</topology>
    </subcellularLocation>
</comment>
<evidence type="ECO:0000256" key="3">
    <source>
        <dbReference type="ARBA" id="ARBA00022679"/>
    </source>
</evidence>
<reference evidence="9 10" key="1">
    <citation type="submission" date="2020-05" db="EMBL/GenBank/DDBJ databases">
        <title>Strain PA2F3 complete genome.</title>
        <authorList>
            <person name="Kim Y.-S."/>
            <person name="Kim S.-J."/>
            <person name="Jung H.-k."/>
            <person name="Kim S.-E."/>
            <person name="Kim K.-H."/>
        </authorList>
    </citation>
    <scope>NUCLEOTIDE SEQUENCE [LARGE SCALE GENOMIC DNA]</scope>
    <source>
        <strain evidence="9 10">PA2F3</strain>
    </source>
</reference>
<keyword evidence="6 7" id="KW-0472">Membrane</keyword>
<dbReference type="GO" id="GO:0016780">
    <property type="term" value="F:phosphotransferase activity, for other substituted phosphate groups"/>
    <property type="evidence" value="ECO:0007669"/>
    <property type="project" value="TreeGrafter"/>
</dbReference>
<comment type="similarity">
    <text evidence="2">Belongs to the bacterial sugar transferase family.</text>
</comment>
<dbReference type="GO" id="GO:0016020">
    <property type="term" value="C:membrane"/>
    <property type="evidence" value="ECO:0007669"/>
    <property type="project" value="UniProtKB-SubCell"/>
</dbReference>
<proteinExistence type="inferred from homology"/>
<feature type="transmembrane region" description="Helical" evidence="7">
    <location>
        <begin position="42"/>
        <end position="61"/>
    </location>
</feature>
<evidence type="ECO:0000256" key="5">
    <source>
        <dbReference type="ARBA" id="ARBA00022989"/>
    </source>
</evidence>
<protein>
    <submittedName>
        <fullName evidence="9">Sugar transferase</fullName>
    </submittedName>
</protein>
<feature type="transmembrane region" description="Helical" evidence="7">
    <location>
        <begin position="145"/>
        <end position="164"/>
    </location>
</feature>
<evidence type="ECO:0000313" key="9">
    <source>
        <dbReference type="EMBL" id="QKJ20290.1"/>
    </source>
</evidence>
<evidence type="ECO:0000256" key="7">
    <source>
        <dbReference type="SAM" id="Phobius"/>
    </source>
</evidence>
<sequence>MSSALEFRSTAALPPNLGEVVSTVAEVAPQPRRLGWRRRLQWGMAATDAAVIALAVYVAQLVRFGAPGLGPTMPGIASVDVAYGVMSIVLATIWLVSLSATRSRMLRNIGTGMVEYQRVLQATLGTFGVFAIVAFLGQLEIARGYLAIALPLGLALLIVSRAVWRTSLHRMRLVGRCMTGAIVVGGQEDVLRVLHQLRRNYRVGYRAIAVSVPGGRPAASTRPASSVRAMPFIPFDEVAAVSKRRRARAVIVAGGLPGGNEAIRRLGWELENSQVELILMSRLTDVAGPRIHMRPINGLPMVHVDLPQYSGYSHAVKRLFDVSLVSVALLLLAPVFAAIALAVRLDSPGPVIFRQERVGAHGSRFTMLKFRSMVTDAEARLADLQAQSDGNGVLFKMKDDPRVTRVGAFLRAYSLDELPQLWNVLRGDMSLVGPRPPLPAEVEQYEAHVSRRLLTRPGITGLWQVNGRSNLSWEESVRLDLYYVENWSITGDIIVLAKTVKAVVRSDGAY</sequence>
<dbReference type="Pfam" id="PF02397">
    <property type="entry name" value="Bac_transf"/>
    <property type="match status" value="1"/>
</dbReference>
<evidence type="ECO:0000313" key="10">
    <source>
        <dbReference type="Proteomes" id="UP000502498"/>
    </source>
</evidence>
<evidence type="ECO:0000256" key="4">
    <source>
        <dbReference type="ARBA" id="ARBA00022692"/>
    </source>
</evidence>
<feature type="transmembrane region" description="Helical" evidence="7">
    <location>
        <begin position="81"/>
        <end position="98"/>
    </location>
</feature>
<dbReference type="AlphaFoldDB" id="A0A7D4PNI2"/>
<dbReference type="Proteomes" id="UP000502498">
    <property type="component" value="Chromosome"/>
</dbReference>
<dbReference type="EMBL" id="CP054038">
    <property type="protein sequence ID" value="QKJ20290.1"/>
    <property type="molecule type" value="Genomic_DNA"/>
</dbReference>
<dbReference type="PANTHER" id="PTHR30576:SF10">
    <property type="entry name" value="SLL5057 PROTEIN"/>
    <property type="match status" value="1"/>
</dbReference>
<keyword evidence="4 7" id="KW-0812">Transmembrane</keyword>
<dbReference type="NCBIfam" id="TIGR03025">
    <property type="entry name" value="EPS_sugtrans"/>
    <property type="match status" value="1"/>
</dbReference>
<keyword evidence="5 7" id="KW-1133">Transmembrane helix</keyword>